<keyword evidence="2" id="KW-1185">Reference proteome</keyword>
<name>A0A1G8ZTI2_9FLAO</name>
<evidence type="ECO:0000313" key="2">
    <source>
        <dbReference type="Proteomes" id="UP000199580"/>
    </source>
</evidence>
<gene>
    <name evidence="1" type="ORF">SAMN04487935_2704</name>
</gene>
<evidence type="ECO:0000313" key="1">
    <source>
        <dbReference type="EMBL" id="SDK17440.1"/>
    </source>
</evidence>
<sequence length="55" mass="6627">MTALKLQITFWGDFFCKILTLNFNLKYQQNQYFTIILDEVLELFSVKIKKSITFE</sequence>
<dbReference type="STRING" id="1128970.SAMN04487935_2704"/>
<reference evidence="1 2" key="1">
    <citation type="submission" date="2016-10" db="EMBL/GenBank/DDBJ databases">
        <authorList>
            <person name="de Groot N.N."/>
        </authorList>
    </citation>
    <scope>NUCLEOTIDE SEQUENCE [LARGE SCALE GENOMIC DNA]</scope>
    <source>
        <strain evidence="1 2">CGMCC 1.10076</strain>
    </source>
</reference>
<organism evidence="1 2">
    <name type="scientific">Flavobacterium noncentrifugens</name>
    <dbReference type="NCBI Taxonomy" id="1128970"/>
    <lineage>
        <taxon>Bacteria</taxon>
        <taxon>Pseudomonadati</taxon>
        <taxon>Bacteroidota</taxon>
        <taxon>Flavobacteriia</taxon>
        <taxon>Flavobacteriales</taxon>
        <taxon>Flavobacteriaceae</taxon>
        <taxon>Flavobacterium</taxon>
    </lineage>
</organism>
<protein>
    <submittedName>
        <fullName evidence="1">Uncharacterized protein</fullName>
    </submittedName>
</protein>
<dbReference type="EMBL" id="FNEZ01000004">
    <property type="protein sequence ID" value="SDK17440.1"/>
    <property type="molecule type" value="Genomic_DNA"/>
</dbReference>
<dbReference type="Proteomes" id="UP000199580">
    <property type="component" value="Unassembled WGS sequence"/>
</dbReference>
<dbReference type="AlphaFoldDB" id="A0A1G8ZTI2"/>
<accession>A0A1G8ZTI2</accession>
<proteinExistence type="predicted"/>